<proteinExistence type="predicted"/>
<dbReference type="EMBL" id="JAFLWI010000019">
    <property type="protein sequence ID" value="MBO0482900.1"/>
    <property type="molecule type" value="Genomic_DNA"/>
</dbReference>
<accession>A0ABS3I2F8</accession>
<evidence type="ECO:0000313" key="2">
    <source>
        <dbReference type="Proteomes" id="UP000664832"/>
    </source>
</evidence>
<dbReference type="Proteomes" id="UP000664832">
    <property type="component" value="Unassembled WGS sequence"/>
</dbReference>
<sequence>MKKIKLNSSKKFSGTAKELKEKFEEKVDIYQTSTTYSNTEAPLLWIIRGSIKYFDKLDTNFLGIGNESGIPSMKADYFANNTYRLINAIDYLAELWKLTIEKSDELKFLLDIRTLIVHSGEPINKVESLKLEGYKDSQLGRIFPRKECRAFPFPEEYSDMDYCIEVWNDKHDKTKKHNLSKVDHHVENESYCDTGIYLKSSDVRDIMLCHIEKFIDCGNKTKQSQKVKKLPNIKAKVMDMESDTIDFDKIADLISKDLRGGYFKERGIEYWDGFGLKRLYDYSKKHLGTLDKVRVIIKEEIHTVMSKYWDDYQDENLTIDDLPNLDIRTVFTEFTPEFEYKGYLEGEKLFIYIAPFFNTRNYPDKRTDIDYLNMFVNEASNALGKKLSMGESVEDLVCDYFIQSIQVKYDNKRL</sequence>
<dbReference type="RefSeq" id="WP_206899684.1">
    <property type="nucleotide sequence ID" value="NZ_JAFLWI010000019.1"/>
</dbReference>
<protein>
    <submittedName>
        <fullName evidence="1">Uncharacterized protein</fullName>
    </submittedName>
</protein>
<name>A0ABS3I2F8_9ENTE</name>
<evidence type="ECO:0000313" key="1">
    <source>
        <dbReference type="EMBL" id="MBO0482900.1"/>
    </source>
</evidence>
<gene>
    <name evidence="1" type="ORF">JZO71_11275</name>
</gene>
<organism evidence="1 2">
    <name type="scientific">Candidatus Enterococcus courvalinii</name>
    <dbReference type="NCBI Taxonomy" id="2815329"/>
    <lineage>
        <taxon>Bacteria</taxon>
        <taxon>Bacillati</taxon>
        <taxon>Bacillota</taxon>
        <taxon>Bacilli</taxon>
        <taxon>Lactobacillales</taxon>
        <taxon>Enterococcaceae</taxon>
        <taxon>Enterococcus</taxon>
    </lineage>
</organism>
<comment type="caution">
    <text evidence="1">The sequence shown here is derived from an EMBL/GenBank/DDBJ whole genome shotgun (WGS) entry which is preliminary data.</text>
</comment>
<reference evidence="1 2" key="1">
    <citation type="submission" date="2021-03" db="EMBL/GenBank/DDBJ databases">
        <title>Enterococcal diversity collection.</title>
        <authorList>
            <person name="Gilmore M.S."/>
            <person name="Schwartzman J."/>
            <person name="Van Tyne D."/>
            <person name="Martin M."/>
            <person name="Earl A.M."/>
            <person name="Manson A.L."/>
            <person name="Straub T."/>
            <person name="Salamzade R."/>
            <person name="Saavedra J."/>
            <person name="Lebreton F."/>
            <person name="Prichula J."/>
            <person name="Schaufler K."/>
            <person name="Gaca A."/>
            <person name="Sgardioli B."/>
            <person name="Wagenaar J."/>
            <person name="Strong T."/>
        </authorList>
    </citation>
    <scope>NUCLEOTIDE SEQUENCE [LARGE SCALE GENOMIC DNA]</scope>
    <source>
        <strain evidence="1 2">MSG2901</strain>
    </source>
</reference>
<keyword evidence="2" id="KW-1185">Reference proteome</keyword>